<dbReference type="PROSITE" id="PS00059">
    <property type="entry name" value="ADH_ZINC"/>
    <property type="match status" value="1"/>
</dbReference>
<dbReference type="SUPFAM" id="SSF51735">
    <property type="entry name" value="NAD(P)-binding Rossmann-fold domains"/>
    <property type="match status" value="1"/>
</dbReference>
<comment type="similarity">
    <text evidence="2 6">Belongs to the zinc-containing alcohol dehydrogenase family.</text>
</comment>
<dbReference type="PANTHER" id="PTHR43350">
    <property type="entry name" value="NAD-DEPENDENT ALCOHOL DEHYDROGENASE"/>
    <property type="match status" value="1"/>
</dbReference>
<dbReference type="SUPFAM" id="SSF50129">
    <property type="entry name" value="GroES-like"/>
    <property type="match status" value="1"/>
</dbReference>
<dbReference type="GO" id="GO:0016491">
    <property type="term" value="F:oxidoreductase activity"/>
    <property type="evidence" value="ECO:0007669"/>
    <property type="project" value="UniProtKB-KW"/>
</dbReference>
<accession>A0A9X3NS70</accession>
<evidence type="ECO:0000256" key="6">
    <source>
        <dbReference type="RuleBase" id="RU361277"/>
    </source>
</evidence>
<dbReference type="Gene3D" id="3.90.180.10">
    <property type="entry name" value="Medium-chain alcohol dehydrogenases, catalytic domain"/>
    <property type="match status" value="1"/>
</dbReference>
<dbReference type="CDD" id="cd08254">
    <property type="entry name" value="hydroxyacyl_CoA_DH"/>
    <property type="match status" value="1"/>
</dbReference>
<dbReference type="InterPro" id="IPR011032">
    <property type="entry name" value="GroES-like_sf"/>
</dbReference>
<dbReference type="InterPro" id="IPR002328">
    <property type="entry name" value="ADH_Zn_CS"/>
</dbReference>
<keyword evidence="9" id="KW-1185">Reference proteome</keyword>
<dbReference type="InterPro" id="IPR020843">
    <property type="entry name" value="ER"/>
</dbReference>
<evidence type="ECO:0000256" key="3">
    <source>
        <dbReference type="ARBA" id="ARBA00022723"/>
    </source>
</evidence>
<reference evidence="8" key="1">
    <citation type="submission" date="2021-10" db="EMBL/GenBank/DDBJ databases">
        <title>Streptomonospora sp. nov., isolated from mangrove soil.</title>
        <authorList>
            <person name="Chen X."/>
            <person name="Ge X."/>
            <person name="Liu W."/>
        </authorList>
    </citation>
    <scope>NUCLEOTIDE SEQUENCE</scope>
    <source>
        <strain evidence="8">S1-112</strain>
    </source>
</reference>
<dbReference type="InterPro" id="IPR013149">
    <property type="entry name" value="ADH-like_C"/>
</dbReference>
<comment type="cofactor">
    <cofactor evidence="1 6">
        <name>Zn(2+)</name>
        <dbReference type="ChEBI" id="CHEBI:29105"/>
    </cofactor>
</comment>
<name>A0A9X3NS70_9ACTN</name>
<keyword evidence="4 6" id="KW-0862">Zinc</keyword>
<comment type="caution">
    <text evidence="8">The sequence shown here is derived from an EMBL/GenBank/DDBJ whole genome shotgun (WGS) entry which is preliminary data.</text>
</comment>
<keyword evidence="5" id="KW-0560">Oxidoreductase</keyword>
<organism evidence="8 9">
    <name type="scientific">Streptomonospora mangrovi</name>
    <dbReference type="NCBI Taxonomy" id="2883123"/>
    <lineage>
        <taxon>Bacteria</taxon>
        <taxon>Bacillati</taxon>
        <taxon>Actinomycetota</taxon>
        <taxon>Actinomycetes</taxon>
        <taxon>Streptosporangiales</taxon>
        <taxon>Nocardiopsidaceae</taxon>
        <taxon>Streptomonospora</taxon>
    </lineage>
</organism>
<evidence type="ECO:0000313" key="9">
    <source>
        <dbReference type="Proteomes" id="UP001140076"/>
    </source>
</evidence>
<evidence type="ECO:0000256" key="1">
    <source>
        <dbReference type="ARBA" id="ARBA00001947"/>
    </source>
</evidence>
<dbReference type="AlphaFoldDB" id="A0A9X3NS70"/>
<evidence type="ECO:0000256" key="2">
    <source>
        <dbReference type="ARBA" id="ARBA00008072"/>
    </source>
</evidence>
<dbReference type="InterPro" id="IPR036291">
    <property type="entry name" value="NAD(P)-bd_dom_sf"/>
</dbReference>
<dbReference type="PANTHER" id="PTHR43350:SF17">
    <property type="entry name" value="NAD-DEPENDENT ALCOHOL DEHYDROGENASE"/>
    <property type="match status" value="1"/>
</dbReference>
<dbReference type="Pfam" id="PF00107">
    <property type="entry name" value="ADH_zinc_N"/>
    <property type="match status" value="1"/>
</dbReference>
<dbReference type="Proteomes" id="UP001140076">
    <property type="component" value="Unassembled WGS sequence"/>
</dbReference>
<gene>
    <name evidence="8" type="ORF">LG943_16165</name>
</gene>
<evidence type="ECO:0000313" key="8">
    <source>
        <dbReference type="EMBL" id="MDA0565835.1"/>
    </source>
</evidence>
<evidence type="ECO:0000256" key="4">
    <source>
        <dbReference type="ARBA" id="ARBA00022833"/>
    </source>
</evidence>
<protein>
    <submittedName>
        <fullName evidence="8">Zinc-binding dehydrogenase</fullName>
    </submittedName>
</protein>
<dbReference type="RefSeq" id="WP_270073098.1">
    <property type="nucleotide sequence ID" value="NZ_JAJAQC010000027.1"/>
</dbReference>
<dbReference type="EMBL" id="JAJAQC010000027">
    <property type="protein sequence ID" value="MDA0565835.1"/>
    <property type="molecule type" value="Genomic_DNA"/>
</dbReference>
<dbReference type="GO" id="GO:0008270">
    <property type="term" value="F:zinc ion binding"/>
    <property type="evidence" value="ECO:0007669"/>
    <property type="project" value="InterPro"/>
</dbReference>
<dbReference type="InterPro" id="IPR013154">
    <property type="entry name" value="ADH-like_N"/>
</dbReference>
<evidence type="ECO:0000256" key="5">
    <source>
        <dbReference type="ARBA" id="ARBA00023002"/>
    </source>
</evidence>
<keyword evidence="3 6" id="KW-0479">Metal-binding</keyword>
<proteinExistence type="inferred from homology"/>
<dbReference type="Pfam" id="PF08240">
    <property type="entry name" value="ADH_N"/>
    <property type="match status" value="1"/>
</dbReference>
<sequence length="355" mass="36969">MTATRHAVPTMRAQRFRKATRQWAIEEIPVPEPGPGEVLVKVAYCGICHSDLSLIDGVFGGADVPDVVTQGHEAAGTIASIGPGVTGWAVGDRVIPAAGRPCGVCEYCRRADFGNCSNIRLMAFAYDGAWAEYTVAQAVGLTRVPDSVPLDQAAILADAVSTPFGAVVRTGKVAIGEAVGVWGVGGVGTHIVQLARLVGANPIVAFDLDEEIRGRALAVGADFAFDSRDPDVKAKVAEVTKGHLLDVAFDAVGLKATFEQGLDLLTAGGRIVGVGLSAQKVSLGTTAAFGLSRKQALGHLGYKNEDIGTLVDLVAAGRLDLSRSISGVVGLDDLADGIRRLHEHEGNPIRILVQP</sequence>
<dbReference type="SMART" id="SM00829">
    <property type="entry name" value="PKS_ER"/>
    <property type="match status" value="1"/>
</dbReference>
<feature type="domain" description="Enoyl reductase (ER)" evidence="7">
    <location>
        <begin position="18"/>
        <end position="353"/>
    </location>
</feature>
<evidence type="ECO:0000259" key="7">
    <source>
        <dbReference type="SMART" id="SM00829"/>
    </source>
</evidence>